<dbReference type="HOGENOM" id="CLU_924222_0_0_5"/>
<keyword evidence="3" id="KW-1185">Reference proteome</keyword>
<evidence type="ECO:0000313" key="3">
    <source>
        <dbReference type="Proteomes" id="UP000000270"/>
    </source>
</evidence>
<dbReference type="eggNOG" id="COG5607">
    <property type="taxonomic scope" value="Bacteria"/>
</dbReference>
<dbReference type="PANTHER" id="PTHR39339:SF1">
    <property type="entry name" value="CHAD DOMAIN-CONTAINING PROTEIN"/>
    <property type="match status" value="1"/>
</dbReference>
<accession>A8INJ4</accession>
<gene>
    <name evidence="2" type="ordered locus">AZC_3758</name>
</gene>
<dbReference type="AlphaFoldDB" id="A8INJ4"/>
<dbReference type="Pfam" id="PF05235">
    <property type="entry name" value="CHAD"/>
    <property type="match status" value="1"/>
</dbReference>
<evidence type="ECO:0000313" key="2">
    <source>
        <dbReference type="EMBL" id="BAF89756.1"/>
    </source>
</evidence>
<dbReference type="Proteomes" id="UP000000270">
    <property type="component" value="Chromosome"/>
</dbReference>
<name>A8INJ4_AZOC5</name>
<dbReference type="InterPro" id="IPR007899">
    <property type="entry name" value="CHAD_dom"/>
</dbReference>
<feature type="domain" description="CHAD" evidence="1">
    <location>
        <begin position="23"/>
        <end position="285"/>
    </location>
</feature>
<reference evidence="2 3" key="1">
    <citation type="journal article" date="2007" name="Appl. Environ. Microbiol.">
        <title>Rhizobial factors required for stem nodule maturation and maintenance in Sesbania rostrata-Azorhizobium caulinodans ORS571 symbiosis.</title>
        <authorList>
            <person name="Suzuki S."/>
            <person name="Aono T."/>
            <person name="Lee KB."/>
            <person name="Suzuki T."/>
            <person name="Liu CT."/>
            <person name="Miwa H."/>
            <person name="Wakao S."/>
            <person name="Iki T."/>
            <person name="Oyaizu H."/>
        </authorList>
    </citation>
    <scope>NUCLEOTIDE SEQUENCE [LARGE SCALE GENOMIC DNA]</scope>
    <source>
        <strain evidence="3">ATCC 43989 / DSM 5975 / JCM 20966 / LMG 6465 / NBRC 14845 / NCIMB 13405 / ORS 571</strain>
    </source>
</reference>
<dbReference type="PANTHER" id="PTHR39339">
    <property type="entry name" value="SLR1444 PROTEIN"/>
    <property type="match status" value="1"/>
</dbReference>
<reference evidence="3" key="2">
    <citation type="submission" date="2007-04" db="EMBL/GenBank/DDBJ databases">
        <title>Complete genome sequence of the nitrogen-fixing bacterium Azorhizobium caulinodans ORS571.</title>
        <authorList>
            <person name="Lee K.B."/>
            <person name="Backer P.D."/>
            <person name="Aono T."/>
            <person name="Liu C.T."/>
            <person name="Suzuki S."/>
            <person name="Suzuki T."/>
            <person name="Kaneko T."/>
            <person name="Yamada M."/>
            <person name="Tabata S."/>
            <person name="Kupfer D.M."/>
            <person name="Najar F.Z."/>
            <person name="Wiley G.B."/>
            <person name="Roe B."/>
            <person name="Binnewies T."/>
            <person name="Ussery D."/>
            <person name="Vereecke D."/>
            <person name="Gevers D."/>
            <person name="Holsters M."/>
            <person name="Oyaizu H."/>
        </authorList>
    </citation>
    <scope>NUCLEOTIDE SEQUENCE [LARGE SCALE GENOMIC DNA]</scope>
    <source>
        <strain evidence="3">ATCC 43989 / DSM 5975 / JCM 20966 / LMG 6465 / NBRC 14845 / NCIMB 13405 / ORS 571</strain>
    </source>
</reference>
<reference evidence="2 3" key="4">
    <citation type="journal article" date="2009" name="Appl. Environ. Microbiol.">
        <title>Comparative genome-wide transcriptional profiling of Azorhizobium caulinodans ORS571 grown under free-living and symbiotic conditions.</title>
        <authorList>
            <person name="Tsukada S."/>
            <person name="Aono T."/>
            <person name="Akiba N."/>
            <person name="Lee KB."/>
            <person name="Liu CT."/>
            <person name="Toyazaki H."/>
            <person name="Oyaizu H."/>
        </authorList>
    </citation>
    <scope>NUCLEOTIDE SEQUENCE [LARGE SCALE GENOMIC DNA]</scope>
    <source>
        <strain evidence="3">ATCC 43989 / DSM 5975 / JCM 20966 / LMG 6465 / NBRC 14845 / NCIMB 13405 / ORS 571</strain>
    </source>
</reference>
<evidence type="ECO:0000259" key="1">
    <source>
        <dbReference type="PROSITE" id="PS51708"/>
    </source>
</evidence>
<proteinExistence type="predicted"/>
<dbReference type="InterPro" id="IPR038186">
    <property type="entry name" value="CHAD_dom_sf"/>
</dbReference>
<organism evidence="2 3">
    <name type="scientific">Azorhizobium caulinodans (strain ATCC 43989 / DSM 5975 / JCM 20966 / LMG 6465 / NBRC 14845 / NCIMB 13405 / ORS 571)</name>
    <dbReference type="NCBI Taxonomy" id="438753"/>
    <lineage>
        <taxon>Bacteria</taxon>
        <taxon>Pseudomonadati</taxon>
        <taxon>Pseudomonadota</taxon>
        <taxon>Alphaproteobacteria</taxon>
        <taxon>Hyphomicrobiales</taxon>
        <taxon>Xanthobacteraceae</taxon>
        <taxon>Azorhizobium</taxon>
    </lineage>
</organism>
<reference evidence="2 3" key="6">
    <citation type="journal article" date="2011" name="Appl. Environ. Microbiol.">
        <title>Involvement of the azorhizobial chromosome partition gene (parA) in the onset of bacteroid differentiation during Sesbania rostrata stem nodule development.</title>
        <authorList>
            <person name="Liu CT."/>
            <person name="Lee KB."/>
            <person name="Wang YS."/>
            <person name="Peng MH."/>
            <person name="Lee KT."/>
            <person name="Suzuki S."/>
            <person name="Suzuki T."/>
            <person name="Oyaizu H."/>
        </authorList>
    </citation>
    <scope>NUCLEOTIDE SEQUENCE [LARGE SCALE GENOMIC DNA]</scope>
    <source>
        <strain evidence="3">ATCC 43989 / DSM 5975 / JCM 20966 / LMG 6465 / NBRC 14845 / NCIMB 13405 / ORS 571</strain>
    </source>
</reference>
<dbReference type="PROSITE" id="PS51708">
    <property type="entry name" value="CHAD"/>
    <property type="match status" value="1"/>
</dbReference>
<protein>
    <recommendedName>
        <fullName evidence="1">CHAD domain-containing protein</fullName>
    </recommendedName>
</protein>
<dbReference type="STRING" id="438753.AZC_3758"/>
<dbReference type="Gene3D" id="1.40.20.10">
    <property type="entry name" value="CHAD domain"/>
    <property type="match status" value="1"/>
</dbReference>
<reference evidence="2 3" key="3">
    <citation type="journal article" date="2008" name="BMC Genomics">
        <title>The genome of the versatile nitrogen fixer Azorhizobium caulinodans ORS571.</title>
        <authorList>
            <person name="Lee KB."/>
            <person name="Backer P.D."/>
            <person name="Aono T."/>
            <person name="Liu CT."/>
            <person name="Suzuki S."/>
            <person name="Suzuki T."/>
            <person name="Kaneko T."/>
            <person name="Yamada M."/>
            <person name="Tabata S."/>
            <person name="Kupfer D.M."/>
            <person name="Najar F.Z."/>
            <person name="Wiley G.B."/>
            <person name="Roe B."/>
            <person name="Binnewies T.T."/>
            <person name="Ussery D.W."/>
            <person name="D'Haeze W."/>
            <person name="Herder J.D."/>
            <person name="Gevers D."/>
            <person name="Vereecke D."/>
            <person name="Holsters M."/>
            <person name="Oyaizu H."/>
        </authorList>
    </citation>
    <scope>NUCLEOTIDE SEQUENCE [LARGE SCALE GENOMIC DNA]</scope>
    <source>
        <strain evidence="3">ATCC 43989 / DSM 5975 / JCM 20966 / LMG 6465 / NBRC 14845 / NCIMB 13405 / ORS 571</strain>
    </source>
</reference>
<dbReference type="EMBL" id="AP009384">
    <property type="protein sequence ID" value="BAF89756.1"/>
    <property type="molecule type" value="Genomic_DNA"/>
</dbReference>
<dbReference type="KEGG" id="azc:AZC_3758"/>
<sequence length="299" mass="31826">MWQTGPMSLEEIAPEATPADTLSARIAADLGQALAEALSDRLDAVAEAVGEDDPTEMVHDVRKALKDYRALLRLIPTAEAKAARTAASQIARTLSAARDLKAAQDALEALRDARLIGRAEATAAAGLLAAEIPPDAALPERDTVSAFLETARAALADGLAAAAREADVLAGIAKGYRQARKSPDWSLPVAIHELRKRVVIHRYQMSFIAAFAGTGAGRARKAQRLRDVLGLHQDIEALKPRLASALGTEHEALISDVAGAAREMQGRLIKEAKARHAALFQRPGRAFAARLSERIAAPR</sequence>
<dbReference type="SMART" id="SM00880">
    <property type="entry name" value="CHAD"/>
    <property type="match status" value="1"/>
</dbReference>
<reference evidence="2 3" key="5">
    <citation type="journal article" date="2010" name="Appl. Environ. Microbiol.">
        <title>phrR-like gene praR of Azorhizobium caulinodans ORS571 is essential for symbiosis with Sesbania rostrata and is involved in expression of reb genes.</title>
        <authorList>
            <person name="Akiba N."/>
            <person name="Aono T."/>
            <person name="Toyazaki H."/>
            <person name="Sato S."/>
            <person name="Oyaizu H."/>
        </authorList>
    </citation>
    <scope>NUCLEOTIDE SEQUENCE [LARGE SCALE GENOMIC DNA]</scope>
    <source>
        <strain evidence="3">ATCC 43989 / DSM 5975 / JCM 20966 / LMG 6465 / NBRC 14845 / NCIMB 13405 / ORS 571</strain>
    </source>
</reference>